<feature type="domain" description="FHA" evidence="1">
    <location>
        <begin position="1"/>
        <end position="45"/>
    </location>
</feature>
<feature type="non-terminal residue" evidence="2">
    <location>
        <position position="109"/>
    </location>
</feature>
<dbReference type="InterPro" id="IPR051176">
    <property type="entry name" value="Cent_Immune-Sig_Mod"/>
</dbReference>
<dbReference type="PANTHER" id="PTHR15715">
    <property type="entry name" value="CENTROSOMAL PROTEIN OF 170 KDA"/>
    <property type="match status" value="1"/>
</dbReference>
<dbReference type="OMA" id="CEVWVET"/>
<dbReference type="InterPro" id="IPR000253">
    <property type="entry name" value="FHA_dom"/>
</dbReference>
<gene>
    <name evidence="2" type="ORF">CONPUDRAFT_39647</name>
</gene>
<dbReference type="PROSITE" id="PS50006">
    <property type="entry name" value="FHA_DOMAIN"/>
    <property type="match status" value="1"/>
</dbReference>
<dbReference type="KEGG" id="cput:CONPUDRAFT_39647"/>
<dbReference type="RefSeq" id="XP_007772357.1">
    <property type="nucleotide sequence ID" value="XM_007774167.1"/>
</dbReference>
<dbReference type="Gene3D" id="2.60.200.20">
    <property type="match status" value="1"/>
</dbReference>
<dbReference type="SUPFAM" id="SSF49879">
    <property type="entry name" value="SMAD/FHA domain"/>
    <property type="match status" value="1"/>
</dbReference>
<evidence type="ECO:0000259" key="1">
    <source>
        <dbReference type="PROSITE" id="PS50006"/>
    </source>
</evidence>
<dbReference type="InterPro" id="IPR008984">
    <property type="entry name" value="SMAD_FHA_dom_sf"/>
</dbReference>
<sequence>ECSGYFPANMKVISRQHAEVWVEGNKIYIRDVQSANGTYINGCRLSPENIESAPFELKSHDLLDFGVDIVDVDGATVLYRKVAARVVCVLSEQDLQVASLAEGMHSSPH</sequence>
<proteinExistence type="predicted"/>
<dbReference type="AlphaFoldDB" id="A0A5M3MDW2"/>
<evidence type="ECO:0000313" key="3">
    <source>
        <dbReference type="Proteomes" id="UP000053558"/>
    </source>
</evidence>
<dbReference type="Pfam" id="PF00498">
    <property type="entry name" value="FHA"/>
    <property type="match status" value="1"/>
</dbReference>
<dbReference type="GO" id="GO:0005737">
    <property type="term" value="C:cytoplasm"/>
    <property type="evidence" value="ECO:0007669"/>
    <property type="project" value="TreeGrafter"/>
</dbReference>
<dbReference type="Proteomes" id="UP000053558">
    <property type="component" value="Unassembled WGS sequence"/>
</dbReference>
<evidence type="ECO:0000313" key="2">
    <source>
        <dbReference type="EMBL" id="EIW77459.1"/>
    </source>
</evidence>
<name>A0A5M3MDW2_CONPW</name>
<dbReference type="PANTHER" id="PTHR15715:SF37">
    <property type="entry name" value="LD47843P"/>
    <property type="match status" value="1"/>
</dbReference>
<comment type="caution">
    <text evidence="2">The sequence shown here is derived from an EMBL/GenBank/DDBJ whole genome shotgun (WGS) entry which is preliminary data.</text>
</comment>
<organism evidence="2 3">
    <name type="scientific">Coniophora puteana (strain RWD-64-598)</name>
    <name type="common">Brown rot fungus</name>
    <dbReference type="NCBI Taxonomy" id="741705"/>
    <lineage>
        <taxon>Eukaryota</taxon>
        <taxon>Fungi</taxon>
        <taxon>Dikarya</taxon>
        <taxon>Basidiomycota</taxon>
        <taxon>Agaricomycotina</taxon>
        <taxon>Agaricomycetes</taxon>
        <taxon>Agaricomycetidae</taxon>
        <taxon>Boletales</taxon>
        <taxon>Coniophorineae</taxon>
        <taxon>Coniophoraceae</taxon>
        <taxon>Coniophora</taxon>
    </lineage>
</organism>
<dbReference type="EMBL" id="JH711584">
    <property type="protein sequence ID" value="EIW77459.1"/>
    <property type="molecule type" value="Genomic_DNA"/>
</dbReference>
<accession>A0A5M3MDW2</accession>
<dbReference type="GeneID" id="19206862"/>
<protein>
    <recommendedName>
        <fullName evidence="1">FHA domain-containing protein</fullName>
    </recommendedName>
</protein>
<feature type="non-terminal residue" evidence="2">
    <location>
        <position position="1"/>
    </location>
</feature>
<dbReference type="OrthoDB" id="687730at2759"/>
<reference evidence="3" key="1">
    <citation type="journal article" date="2012" name="Science">
        <title>The Paleozoic origin of enzymatic lignin decomposition reconstructed from 31 fungal genomes.</title>
        <authorList>
            <person name="Floudas D."/>
            <person name="Binder M."/>
            <person name="Riley R."/>
            <person name="Barry K."/>
            <person name="Blanchette R.A."/>
            <person name="Henrissat B."/>
            <person name="Martinez A.T."/>
            <person name="Otillar R."/>
            <person name="Spatafora J.W."/>
            <person name="Yadav J.S."/>
            <person name="Aerts A."/>
            <person name="Benoit I."/>
            <person name="Boyd A."/>
            <person name="Carlson A."/>
            <person name="Copeland A."/>
            <person name="Coutinho P.M."/>
            <person name="de Vries R.P."/>
            <person name="Ferreira P."/>
            <person name="Findley K."/>
            <person name="Foster B."/>
            <person name="Gaskell J."/>
            <person name="Glotzer D."/>
            <person name="Gorecki P."/>
            <person name="Heitman J."/>
            <person name="Hesse C."/>
            <person name="Hori C."/>
            <person name="Igarashi K."/>
            <person name="Jurgens J.A."/>
            <person name="Kallen N."/>
            <person name="Kersten P."/>
            <person name="Kohler A."/>
            <person name="Kuees U."/>
            <person name="Kumar T.K.A."/>
            <person name="Kuo A."/>
            <person name="LaButti K."/>
            <person name="Larrondo L.F."/>
            <person name="Lindquist E."/>
            <person name="Ling A."/>
            <person name="Lombard V."/>
            <person name="Lucas S."/>
            <person name="Lundell T."/>
            <person name="Martin R."/>
            <person name="McLaughlin D.J."/>
            <person name="Morgenstern I."/>
            <person name="Morin E."/>
            <person name="Murat C."/>
            <person name="Nagy L.G."/>
            <person name="Nolan M."/>
            <person name="Ohm R.A."/>
            <person name="Patyshakuliyeva A."/>
            <person name="Rokas A."/>
            <person name="Ruiz-Duenas F.J."/>
            <person name="Sabat G."/>
            <person name="Salamov A."/>
            <person name="Samejima M."/>
            <person name="Schmutz J."/>
            <person name="Slot J.C."/>
            <person name="St John F."/>
            <person name="Stenlid J."/>
            <person name="Sun H."/>
            <person name="Sun S."/>
            <person name="Syed K."/>
            <person name="Tsang A."/>
            <person name="Wiebenga A."/>
            <person name="Young D."/>
            <person name="Pisabarro A."/>
            <person name="Eastwood D.C."/>
            <person name="Martin F."/>
            <person name="Cullen D."/>
            <person name="Grigoriev I.V."/>
            <person name="Hibbett D.S."/>
        </authorList>
    </citation>
    <scope>NUCLEOTIDE SEQUENCE [LARGE SCALE GENOMIC DNA]</scope>
    <source>
        <strain evidence="3">RWD-64-598 SS2</strain>
    </source>
</reference>
<keyword evidence="3" id="KW-1185">Reference proteome</keyword>